<keyword evidence="2" id="KW-0132">Cell division</keyword>
<evidence type="ECO:0000313" key="9">
    <source>
        <dbReference type="Proteomes" id="UP000327013"/>
    </source>
</evidence>
<dbReference type="AlphaFoldDB" id="A0A5N6QM05"/>
<evidence type="ECO:0000256" key="1">
    <source>
        <dbReference type="ARBA" id="ARBA00011177"/>
    </source>
</evidence>
<dbReference type="InterPro" id="IPR039361">
    <property type="entry name" value="Cyclin"/>
</dbReference>
<feature type="compositionally biased region" description="Low complexity" evidence="6">
    <location>
        <begin position="1"/>
        <end position="11"/>
    </location>
</feature>
<dbReference type="Proteomes" id="UP000327013">
    <property type="component" value="Chromosome 1"/>
</dbReference>
<name>A0A5N6QM05_9ROSI</name>
<keyword evidence="9" id="KW-1185">Reference proteome</keyword>
<dbReference type="EMBL" id="CM017321">
    <property type="protein sequence ID" value="KAE7999719.1"/>
    <property type="molecule type" value="Genomic_DNA"/>
</dbReference>
<evidence type="ECO:0000256" key="6">
    <source>
        <dbReference type="SAM" id="MobiDB-lite"/>
    </source>
</evidence>
<organism evidence="8 9">
    <name type="scientific">Carpinus fangiana</name>
    <dbReference type="NCBI Taxonomy" id="176857"/>
    <lineage>
        <taxon>Eukaryota</taxon>
        <taxon>Viridiplantae</taxon>
        <taxon>Streptophyta</taxon>
        <taxon>Embryophyta</taxon>
        <taxon>Tracheophyta</taxon>
        <taxon>Spermatophyta</taxon>
        <taxon>Magnoliopsida</taxon>
        <taxon>eudicotyledons</taxon>
        <taxon>Gunneridae</taxon>
        <taxon>Pentapetalae</taxon>
        <taxon>rosids</taxon>
        <taxon>fabids</taxon>
        <taxon>Fagales</taxon>
        <taxon>Betulaceae</taxon>
        <taxon>Carpinus</taxon>
    </lineage>
</organism>
<evidence type="ECO:0000256" key="2">
    <source>
        <dbReference type="ARBA" id="ARBA00022618"/>
    </source>
</evidence>
<dbReference type="InterPro" id="IPR036915">
    <property type="entry name" value="Cyclin-like_sf"/>
</dbReference>
<evidence type="ECO:0000256" key="3">
    <source>
        <dbReference type="ARBA" id="ARBA00023127"/>
    </source>
</evidence>
<accession>A0A5N6QM05</accession>
<dbReference type="SUPFAM" id="SSF47954">
    <property type="entry name" value="Cyclin-like"/>
    <property type="match status" value="1"/>
</dbReference>
<evidence type="ECO:0000313" key="8">
    <source>
        <dbReference type="EMBL" id="KAE7999719.1"/>
    </source>
</evidence>
<feature type="compositionally biased region" description="Basic and acidic residues" evidence="6">
    <location>
        <begin position="284"/>
        <end position="302"/>
    </location>
</feature>
<dbReference type="Gene3D" id="1.10.472.10">
    <property type="entry name" value="Cyclin-like"/>
    <property type="match status" value="1"/>
</dbReference>
<dbReference type="PANTHER" id="PTHR10177">
    <property type="entry name" value="CYCLINS"/>
    <property type="match status" value="1"/>
</dbReference>
<evidence type="ECO:0000259" key="7">
    <source>
        <dbReference type="Pfam" id="PF00134"/>
    </source>
</evidence>
<dbReference type="InterPro" id="IPR006671">
    <property type="entry name" value="Cyclin_N"/>
</dbReference>
<keyword evidence="4" id="KW-0131">Cell cycle</keyword>
<feature type="region of interest" description="Disordered" evidence="6">
    <location>
        <begin position="278"/>
        <end position="318"/>
    </location>
</feature>
<dbReference type="Pfam" id="PF00134">
    <property type="entry name" value="Cyclin_N"/>
    <property type="match status" value="1"/>
</dbReference>
<reference evidence="8 9" key="1">
    <citation type="submission" date="2019-06" db="EMBL/GenBank/DDBJ databases">
        <title>A chromosomal-level reference genome of Carpinus fangiana (Coryloideae, Betulaceae).</title>
        <authorList>
            <person name="Yang X."/>
            <person name="Wang Z."/>
            <person name="Zhang L."/>
            <person name="Hao G."/>
            <person name="Liu J."/>
            <person name="Yang Y."/>
        </authorList>
    </citation>
    <scope>NUCLEOTIDE SEQUENCE [LARGE SCALE GENOMIC DNA]</scope>
    <source>
        <strain evidence="8">Cfa_2016G</strain>
        <tissue evidence="8">Leaf</tissue>
    </source>
</reference>
<evidence type="ECO:0000256" key="4">
    <source>
        <dbReference type="ARBA" id="ARBA00023306"/>
    </source>
</evidence>
<sequence>MGTPSTSSSFSSDEDEVNSSVDETTGTGDHHFDTSFYPDLYMCNEGIIEASFNNDEDERFRILVQRESRTGFGISKRFVNSPSWLESARLEAIEWIFEARESFGFLHHTAYISVTYFDRFLSMLPIIDDGELWAIRSLATACLSLAAKIEENKKRPGLSKLSDINLMDHRPSIIAASAVLRAFDDQLTKEQFELKMNDVISLWGSIENEHIFSSYYMMENVEMGKVKTVRPTADFFNLSSTHSSLIGVIQSSSHPVAVRIKRELDFVNFANQDKKRSRKSSFSCDHENEAFLNTDKRTRTGESEDEEEHIQNLDPKVL</sequence>
<dbReference type="InterPro" id="IPR048258">
    <property type="entry name" value="Cyclins_cyclin-box"/>
</dbReference>
<keyword evidence="3" id="KW-0195">Cyclin</keyword>
<dbReference type="OrthoDB" id="306099at2759"/>
<protein>
    <recommendedName>
        <fullName evidence="5">B-like cyclin</fullName>
    </recommendedName>
</protein>
<dbReference type="PROSITE" id="PS00292">
    <property type="entry name" value="CYCLINS"/>
    <property type="match status" value="1"/>
</dbReference>
<comment type="subunit">
    <text evidence="1">Interacts with the CDC2 protein kinase to form a serine/threonine kinase holoenzyme complex also known as maturation promoting factor (MPF). The cyclin subunit imparts substrate specificity to the complex.</text>
</comment>
<proteinExistence type="predicted"/>
<feature type="domain" description="Cyclin N-terminal" evidence="7">
    <location>
        <begin position="80"/>
        <end position="160"/>
    </location>
</feature>
<feature type="region of interest" description="Disordered" evidence="6">
    <location>
        <begin position="1"/>
        <end position="30"/>
    </location>
</feature>
<dbReference type="GO" id="GO:0051301">
    <property type="term" value="P:cell division"/>
    <property type="evidence" value="ECO:0007669"/>
    <property type="project" value="UniProtKB-KW"/>
</dbReference>
<evidence type="ECO:0000256" key="5">
    <source>
        <dbReference type="ARBA" id="ARBA00032263"/>
    </source>
</evidence>
<gene>
    <name evidence="8" type="ORF">FH972_004124</name>
</gene>